<comment type="cofactor">
    <cofactor evidence="1">
        <name>Fe(2+)</name>
        <dbReference type="ChEBI" id="CHEBI:29033"/>
    </cofactor>
</comment>
<comment type="caution">
    <text evidence="12">The sequence shown here is derived from an EMBL/GenBank/DDBJ whole genome shotgun (WGS) entry which is preliminary data.</text>
</comment>
<evidence type="ECO:0000256" key="3">
    <source>
        <dbReference type="ARBA" id="ARBA00011738"/>
    </source>
</evidence>
<dbReference type="Gene3D" id="1.10.620.20">
    <property type="entry name" value="Ribonucleotide Reductase, subunit A"/>
    <property type="match status" value="1"/>
</dbReference>
<reference evidence="12 13" key="1">
    <citation type="submission" date="2019-06" db="EMBL/GenBank/DDBJ databases">
        <title>Sequencing the genomes of 1000 actinobacteria strains.</title>
        <authorList>
            <person name="Klenk H.-P."/>
        </authorList>
    </citation>
    <scope>NUCLEOTIDE SEQUENCE [LARGE SCALE GENOMIC DNA]</scope>
    <source>
        <strain evidence="12 13">DSM 44826</strain>
    </source>
</reference>
<evidence type="ECO:0000256" key="8">
    <source>
        <dbReference type="ARBA" id="ARBA00023004"/>
    </source>
</evidence>
<accession>A0A561TW18</accession>
<dbReference type="GO" id="GO:0046872">
    <property type="term" value="F:metal ion binding"/>
    <property type="evidence" value="ECO:0007669"/>
    <property type="project" value="UniProtKB-KW"/>
</dbReference>
<evidence type="ECO:0000256" key="10">
    <source>
        <dbReference type="ARBA" id="ARBA00023160"/>
    </source>
</evidence>
<feature type="binding site" evidence="11">
    <location>
        <position position="111"/>
    </location>
    <ligand>
        <name>Fe cation</name>
        <dbReference type="ChEBI" id="CHEBI:24875"/>
        <label>2</label>
    </ligand>
</feature>
<dbReference type="Proteomes" id="UP000317940">
    <property type="component" value="Unassembled WGS sequence"/>
</dbReference>
<feature type="binding site" evidence="11">
    <location>
        <position position="196"/>
    </location>
    <ligand>
        <name>Fe cation</name>
        <dbReference type="ChEBI" id="CHEBI:24875"/>
        <label>2</label>
    </ligand>
</feature>
<evidence type="ECO:0000256" key="2">
    <source>
        <dbReference type="ARBA" id="ARBA00008749"/>
    </source>
</evidence>
<dbReference type="GO" id="GO:0045300">
    <property type="term" value="F:stearoyl-[ACP] desaturase activity"/>
    <property type="evidence" value="ECO:0007669"/>
    <property type="project" value="InterPro"/>
</dbReference>
<keyword evidence="10" id="KW-0275">Fatty acid biosynthesis</keyword>
<keyword evidence="7" id="KW-0560">Oxidoreductase</keyword>
<feature type="binding site" evidence="11">
    <location>
        <position position="111"/>
    </location>
    <ligand>
        <name>Fe cation</name>
        <dbReference type="ChEBI" id="CHEBI:24875"/>
        <label>1</label>
    </ligand>
</feature>
<evidence type="ECO:0000256" key="6">
    <source>
        <dbReference type="ARBA" id="ARBA00022832"/>
    </source>
</evidence>
<evidence type="ECO:0000256" key="9">
    <source>
        <dbReference type="ARBA" id="ARBA00023098"/>
    </source>
</evidence>
<dbReference type="InterPro" id="IPR009078">
    <property type="entry name" value="Ferritin-like_SF"/>
</dbReference>
<feature type="binding site" evidence="11">
    <location>
        <position position="114"/>
    </location>
    <ligand>
        <name>Fe cation</name>
        <dbReference type="ChEBI" id="CHEBI:24875"/>
        <label>1</label>
    </ligand>
</feature>
<dbReference type="AlphaFoldDB" id="A0A561TW18"/>
<comment type="cofactor">
    <cofactor evidence="11">
        <name>Fe cation</name>
        <dbReference type="ChEBI" id="CHEBI:24875"/>
    </cofactor>
    <text evidence="11">Binds 2 iron ions per subunit.</text>
</comment>
<comment type="subunit">
    <text evidence="3">Homodimer.</text>
</comment>
<feature type="binding site" evidence="11">
    <location>
        <position position="163"/>
    </location>
    <ligand>
        <name>Fe cation</name>
        <dbReference type="ChEBI" id="CHEBI:24875"/>
        <label>2</label>
    </ligand>
</feature>
<evidence type="ECO:0000313" key="12">
    <source>
        <dbReference type="EMBL" id="TWF91305.1"/>
    </source>
</evidence>
<dbReference type="EMBL" id="VIWT01000002">
    <property type="protein sequence ID" value="TWF91305.1"/>
    <property type="molecule type" value="Genomic_DNA"/>
</dbReference>
<gene>
    <name evidence="12" type="ORF">FHX73_12417</name>
</gene>
<protein>
    <submittedName>
        <fullName evidence="12">Acyl-[acyl-carrier-protein] desaturase</fullName>
    </submittedName>
</protein>
<evidence type="ECO:0000256" key="5">
    <source>
        <dbReference type="ARBA" id="ARBA00022723"/>
    </source>
</evidence>
<keyword evidence="9" id="KW-0443">Lipid metabolism</keyword>
<keyword evidence="5 11" id="KW-0479">Metal-binding</keyword>
<dbReference type="InterPro" id="IPR012348">
    <property type="entry name" value="RNR-like"/>
</dbReference>
<sequence length="325" mass="36665">MSDLLTVAHNTDLLRELEPVVARELDRHLATAREWFPHQYIPWDLATTFEGPLNGTSWHPDQSPLDPSVRDALLINLLTEDNLPSYHYAIASHFGRDSAWGTWVHRWTAEEGRHSIALRDYLHVMRAVDPVELERGRMANLSTGWEIEQPTPAHVLAYVTIQELATREAHHNVGQAIGDPNGTRLMRAIATDENLHMLFYRTLCTAALDLSPDLMTRAFADVIDTFRLPGHGMPAFRTQPARFVLSGLYDVAVHHDRVLVPLLRALRLMERGNLGPEGEAARDRIGLLLEALAGKKQRLVELRERVARFPAVTGCACEAVRRRTP</sequence>
<dbReference type="GO" id="GO:0005829">
    <property type="term" value="C:cytosol"/>
    <property type="evidence" value="ECO:0007669"/>
    <property type="project" value="TreeGrafter"/>
</dbReference>
<organism evidence="12 13">
    <name type="scientific">Kitasatospora viridis</name>
    <dbReference type="NCBI Taxonomy" id="281105"/>
    <lineage>
        <taxon>Bacteria</taxon>
        <taxon>Bacillati</taxon>
        <taxon>Actinomycetota</taxon>
        <taxon>Actinomycetes</taxon>
        <taxon>Kitasatosporales</taxon>
        <taxon>Streptomycetaceae</taxon>
        <taxon>Kitasatospora</taxon>
    </lineage>
</organism>
<proteinExistence type="inferred from homology"/>
<evidence type="ECO:0000313" key="13">
    <source>
        <dbReference type="Proteomes" id="UP000317940"/>
    </source>
</evidence>
<feature type="binding site" evidence="11">
    <location>
        <position position="80"/>
    </location>
    <ligand>
        <name>Fe cation</name>
        <dbReference type="ChEBI" id="CHEBI:24875"/>
        <label>1</label>
    </ligand>
</feature>
<dbReference type="OrthoDB" id="9772881at2"/>
<evidence type="ECO:0000256" key="11">
    <source>
        <dbReference type="PIRSR" id="PIRSR000346-1"/>
    </source>
</evidence>
<keyword evidence="4" id="KW-0444">Lipid biosynthesis</keyword>
<dbReference type="PANTHER" id="PTHR31155">
    <property type="entry name" value="ACYL- ACYL-CARRIER-PROTEIN DESATURASE-RELATED"/>
    <property type="match status" value="1"/>
</dbReference>
<dbReference type="GO" id="GO:0006633">
    <property type="term" value="P:fatty acid biosynthetic process"/>
    <property type="evidence" value="ECO:0007669"/>
    <property type="project" value="UniProtKB-KW"/>
</dbReference>
<dbReference type="InterPro" id="IPR005067">
    <property type="entry name" value="Fatty_acid_desaturase-2"/>
</dbReference>
<dbReference type="Pfam" id="PF03405">
    <property type="entry name" value="FA_desaturase_2"/>
    <property type="match status" value="1"/>
</dbReference>
<feature type="binding site" evidence="11">
    <location>
        <position position="193"/>
    </location>
    <ligand>
        <name>Fe cation</name>
        <dbReference type="ChEBI" id="CHEBI:24875"/>
        <label>2</label>
    </ligand>
</feature>
<dbReference type="SUPFAM" id="SSF47240">
    <property type="entry name" value="Ferritin-like"/>
    <property type="match status" value="1"/>
</dbReference>
<keyword evidence="13" id="KW-1185">Reference proteome</keyword>
<evidence type="ECO:0000256" key="1">
    <source>
        <dbReference type="ARBA" id="ARBA00001954"/>
    </source>
</evidence>
<evidence type="ECO:0000256" key="4">
    <source>
        <dbReference type="ARBA" id="ARBA00022516"/>
    </source>
</evidence>
<name>A0A561TW18_9ACTN</name>
<keyword evidence="6" id="KW-0276">Fatty acid metabolism</keyword>
<comment type="similarity">
    <text evidence="2">Belongs to the fatty acid desaturase type 2 family.</text>
</comment>
<dbReference type="PIRSF" id="PIRSF000346">
    <property type="entry name" value="Dlt9_acylACP_des"/>
    <property type="match status" value="1"/>
</dbReference>
<dbReference type="RefSeq" id="WP_145908912.1">
    <property type="nucleotide sequence ID" value="NZ_BAAAMZ010000010.1"/>
</dbReference>
<dbReference type="PANTHER" id="PTHR31155:SF9">
    <property type="entry name" value="STEAROYL-[ACYL-CARRIER-PROTEIN] 9-DESATURASE 7, CHLOROPLASTIC"/>
    <property type="match status" value="1"/>
</dbReference>
<evidence type="ECO:0000256" key="7">
    <source>
        <dbReference type="ARBA" id="ARBA00023002"/>
    </source>
</evidence>
<keyword evidence="8 11" id="KW-0408">Iron</keyword>
<feature type="binding site" evidence="11">
    <location>
        <position position="193"/>
    </location>
    <ligand>
        <name>Fe cation</name>
        <dbReference type="ChEBI" id="CHEBI:24875"/>
        <label>1</label>
    </ligand>
</feature>